<dbReference type="RefSeq" id="NP_050908.1">
    <property type="nucleotide sequence ID" value="NC_000927.1"/>
</dbReference>
<dbReference type="GeneID" id="1496897"/>
<proteinExistence type="predicted"/>
<dbReference type="EMBL" id="AF137379">
    <property type="protein sequence ID" value="AAD54879.1"/>
    <property type="molecule type" value="Genomic_DNA"/>
</dbReference>
<geneLocation type="chloroplast" evidence="2"/>
<sequence>MREDHLWRHTTQRLILRQQWETAVAPPRAIHNRALSLASQHEINAYVVICKLRYRRPLILSKNQHFKIVPSYTVIESSDQTIPSEQRKMIYFVALAILLVLVWRFIQRIANWIKQKPGQSNGQ</sequence>
<keyword evidence="2" id="KW-0934">Plastid</keyword>
<protein>
    <submittedName>
        <fullName evidence="2">Uncharacterized protein</fullName>
    </submittedName>
</protein>
<reference evidence="2" key="1">
    <citation type="journal article" date="1999" name="Proc. Natl. Acad. Sci. U.S.A.">
        <title>The complete chloroplast DNA sequence of the green alga Nephroselmis olivacea: insights into the architecture of ancestral chloroplast genomes.</title>
        <authorList>
            <person name="Turmel M."/>
            <person name="Otis C."/>
            <person name="Lemieux C."/>
        </authorList>
    </citation>
    <scope>NUCLEOTIDE SEQUENCE [LARGE SCALE GENOMIC DNA]</scope>
    <source>
        <strain>NIES-484</strain>
    </source>
</reference>
<accession>Q9T317</accession>
<keyword evidence="1" id="KW-1133">Transmembrane helix</keyword>
<evidence type="ECO:0000256" key="1">
    <source>
        <dbReference type="SAM" id="Phobius"/>
    </source>
</evidence>
<keyword evidence="2" id="KW-0150">Chloroplast</keyword>
<dbReference type="GeneID" id="1496887"/>
<dbReference type="RefSeq" id="NP_050939.1">
    <property type="nucleotide sequence ID" value="NC_000927.1"/>
</dbReference>
<dbReference type="EMBL" id="AF137379">
    <property type="protein sequence ID" value="AAD54910.1"/>
    <property type="molecule type" value="Genomic_DNA"/>
</dbReference>
<evidence type="ECO:0000313" key="2">
    <source>
        <dbReference type="EMBL" id="AAD54910.1"/>
    </source>
</evidence>
<keyword evidence="1" id="KW-0812">Transmembrane</keyword>
<feature type="transmembrane region" description="Helical" evidence="1">
    <location>
        <begin position="89"/>
        <end position="106"/>
    </location>
</feature>
<name>Q9T317_NEPOL</name>
<keyword evidence="1" id="KW-0472">Membrane</keyword>
<organism evidence="2">
    <name type="scientific">Nephroselmis olivacea</name>
    <name type="common">Green alga</name>
    <dbReference type="NCBI Taxonomy" id="31312"/>
    <lineage>
        <taxon>Eukaryota</taxon>
        <taxon>Viridiplantae</taxon>
        <taxon>Chlorophyta</taxon>
        <taxon>Nephroselmidophyceae</taxon>
        <taxon>Nephroselmidales</taxon>
        <taxon>Nephroselmidaceae</taxon>
        <taxon>Nephroselmis</taxon>
    </lineage>
</organism>
<dbReference type="AlphaFoldDB" id="Q9T317"/>